<comment type="caution">
    <text evidence="1">The sequence shown here is derived from an EMBL/GenBank/DDBJ whole genome shotgun (WGS) entry which is preliminary data.</text>
</comment>
<dbReference type="EMBL" id="CAJZBQ010000057">
    <property type="protein sequence ID" value="CAG9333937.1"/>
    <property type="molecule type" value="Genomic_DNA"/>
</dbReference>
<proteinExistence type="predicted"/>
<gene>
    <name evidence="1" type="ORF">BSTOLATCC_MIC59746</name>
</gene>
<keyword evidence="2" id="KW-1185">Reference proteome</keyword>
<protein>
    <submittedName>
        <fullName evidence="1">Uncharacterized protein</fullName>
    </submittedName>
</protein>
<accession>A0AAU9K6W8</accession>
<name>A0AAU9K6W8_9CILI</name>
<organism evidence="1 2">
    <name type="scientific">Blepharisma stoltei</name>
    <dbReference type="NCBI Taxonomy" id="1481888"/>
    <lineage>
        <taxon>Eukaryota</taxon>
        <taxon>Sar</taxon>
        <taxon>Alveolata</taxon>
        <taxon>Ciliophora</taxon>
        <taxon>Postciliodesmatophora</taxon>
        <taxon>Heterotrichea</taxon>
        <taxon>Heterotrichida</taxon>
        <taxon>Blepharismidae</taxon>
        <taxon>Blepharisma</taxon>
    </lineage>
</organism>
<evidence type="ECO:0000313" key="1">
    <source>
        <dbReference type="EMBL" id="CAG9333937.1"/>
    </source>
</evidence>
<reference evidence="1" key="1">
    <citation type="submission" date="2021-09" db="EMBL/GenBank/DDBJ databases">
        <authorList>
            <consortium name="AG Swart"/>
            <person name="Singh M."/>
            <person name="Singh A."/>
            <person name="Seah K."/>
            <person name="Emmerich C."/>
        </authorList>
    </citation>
    <scope>NUCLEOTIDE SEQUENCE</scope>
    <source>
        <strain evidence="1">ATCC30299</strain>
    </source>
</reference>
<evidence type="ECO:0000313" key="2">
    <source>
        <dbReference type="Proteomes" id="UP001162131"/>
    </source>
</evidence>
<sequence length="299" mass="34872">MKIKLNLSDIIKRREKNDSLNEETLTRRSESYFDRLRKIDTHTPIKPKATQIQKRKVSYCLPKVAENDFKEFYRSYSHGKLIKVVRRRPFSPITCEKINELKFKNEPSWVINPLTPANLSGKNRKYSEGKLNKTVNYLNPRIALQDSRNLAIAKRIIKSLVNHEAEKSLKDMGNFSEIDSYIINKISKIQKDTQSNKVLETDEEIEKNKELKELWDAEKAKLKNKSFNKIQKVLKRSGLPPLAGSVKDLRLLPDLEEKFKKKQILQNQPTTVSHQHMPRIIVNKKCLSLSRKPYKGLCC</sequence>
<dbReference type="Proteomes" id="UP001162131">
    <property type="component" value="Unassembled WGS sequence"/>
</dbReference>
<dbReference type="AlphaFoldDB" id="A0AAU9K6W8"/>